<reference evidence="1" key="1">
    <citation type="submission" date="2020-05" db="EMBL/GenBank/DDBJ databases">
        <title>WGS assembly of Panicum virgatum.</title>
        <authorList>
            <person name="Lovell J.T."/>
            <person name="Jenkins J."/>
            <person name="Shu S."/>
            <person name="Juenger T.E."/>
            <person name="Schmutz J."/>
        </authorList>
    </citation>
    <scope>NUCLEOTIDE SEQUENCE</scope>
    <source>
        <strain evidence="1">AP13</strain>
    </source>
</reference>
<keyword evidence="2" id="KW-1185">Reference proteome</keyword>
<dbReference type="AlphaFoldDB" id="A0A8T0XD56"/>
<dbReference type="Proteomes" id="UP000823388">
    <property type="component" value="Chromosome 1K"/>
</dbReference>
<gene>
    <name evidence="1" type="ORF">PVAP13_1KG285600</name>
</gene>
<organism evidence="1 2">
    <name type="scientific">Panicum virgatum</name>
    <name type="common">Blackwell switchgrass</name>
    <dbReference type="NCBI Taxonomy" id="38727"/>
    <lineage>
        <taxon>Eukaryota</taxon>
        <taxon>Viridiplantae</taxon>
        <taxon>Streptophyta</taxon>
        <taxon>Embryophyta</taxon>
        <taxon>Tracheophyta</taxon>
        <taxon>Spermatophyta</taxon>
        <taxon>Magnoliopsida</taxon>
        <taxon>Liliopsida</taxon>
        <taxon>Poales</taxon>
        <taxon>Poaceae</taxon>
        <taxon>PACMAD clade</taxon>
        <taxon>Panicoideae</taxon>
        <taxon>Panicodae</taxon>
        <taxon>Paniceae</taxon>
        <taxon>Panicinae</taxon>
        <taxon>Panicum</taxon>
        <taxon>Panicum sect. Hiantes</taxon>
    </lineage>
</organism>
<proteinExistence type="predicted"/>
<dbReference type="EMBL" id="CM029037">
    <property type="protein sequence ID" value="KAG2657077.1"/>
    <property type="molecule type" value="Genomic_DNA"/>
</dbReference>
<evidence type="ECO:0000313" key="1">
    <source>
        <dbReference type="EMBL" id="KAG2657077.1"/>
    </source>
</evidence>
<protein>
    <submittedName>
        <fullName evidence="1">Uncharacterized protein</fullName>
    </submittedName>
</protein>
<sequence>MNEWRKVSGSSASAAAEMPAGRRAGGVALGGTDLQGIPHALCARCVQRFLPCARRGSDPPHGGTEGWISPTGPIFKEDNDILVHRCLKVDSPWIVHLKFWSKAPVLRQYLMTSCRSLNSNSCILDKG</sequence>
<evidence type="ECO:0000313" key="2">
    <source>
        <dbReference type="Proteomes" id="UP000823388"/>
    </source>
</evidence>
<name>A0A8T0XD56_PANVG</name>
<comment type="caution">
    <text evidence="1">The sequence shown here is derived from an EMBL/GenBank/DDBJ whole genome shotgun (WGS) entry which is preliminary data.</text>
</comment>
<accession>A0A8T0XD56</accession>